<name>A0A430AMF7_9ENTE</name>
<keyword evidence="3" id="KW-1185">Reference proteome</keyword>
<evidence type="ECO:0000256" key="1">
    <source>
        <dbReference type="SAM" id="Phobius"/>
    </source>
</evidence>
<reference evidence="2 3" key="1">
    <citation type="submission" date="2017-05" db="EMBL/GenBank/DDBJ databases">
        <title>Vagococcus spp. assemblies.</title>
        <authorList>
            <person name="Gulvik C.A."/>
        </authorList>
    </citation>
    <scope>NUCLEOTIDE SEQUENCE [LARGE SCALE GENOMIC DNA]</scope>
    <source>
        <strain evidence="2 3">CCUG 51432</strain>
    </source>
</reference>
<accession>A0A430AMF7</accession>
<comment type="caution">
    <text evidence="2">The sequence shown here is derived from an EMBL/GenBank/DDBJ whole genome shotgun (WGS) entry which is preliminary data.</text>
</comment>
<gene>
    <name evidence="2" type="ORF">CBF29_12395</name>
</gene>
<keyword evidence="1" id="KW-1133">Transmembrane helix</keyword>
<organism evidence="2 3">
    <name type="scientific">Vagococcus elongatus</name>
    <dbReference type="NCBI Taxonomy" id="180344"/>
    <lineage>
        <taxon>Bacteria</taxon>
        <taxon>Bacillati</taxon>
        <taxon>Bacillota</taxon>
        <taxon>Bacilli</taxon>
        <taxon>Lactobacillales</taxon>
        <taxon>Enterococcaceae</taxon>
        <taxon>Vagococcus</taxon>
    </lineage>
</organism>
<dbReference type="Proteomes" id="UP000287605">
    <property type="component" value="Unassembled WGS sequence"/>
</dbReference>
<keyword evidence="1" id="KW-0812">Transmembrane</keyword>
<dbReference type="AlphaFoldDB" id="A0A430AMF7"/>
<proteinExistence type="predicted"/>
<protein>
    <submittedName>
        <fullName evidence="2">Uncharacterized protein</fullName>
    </submittedName>
</protein>
<feature type="transmembrane region" description="Helical" evidence="1">
    <location>
        <begin position="6"/>
        <end position="26"/>
    </location>
</feature>
<sequence>MLLIDILLALFSAIIFIGYRFIIAYLNIKKYQLVDDNEQTVNIVRRNFTLFFLDDAFKYFYNINLSIKFYYLIFFKTGINDF</sequence>
<evidence type="ECO:0000313" key="2">
    <source>
        <dbReference type="EMBL" id="RSU09087.1"/>
    </source>
</evidence>
<evidence type="ECO:0000313" key="3">
    <source>
        <dbReference type="Proteomes" id="UP000287605"/>
    </source>
</evidence>
<keyword evidence="1" id="KW-0472">Membrane</keyword>
<dbReference type="EMBL" id="NGKA01000026">
    <property type="protein sequence ID" value="RSU09087.1"/>
    <property type="molecule type" value="Genomic_DNA"/>
</dbReference>